<comment type="caution">
    <text evidence="2">The sequence shown here is derived from an EMBL/GenBank/DDBJ whole genome shotgun (WGS) entry which is preliminary data.</text>
</comment>
<gene>
    <name evidence="2" type="ORF">SMD27_06785</name>
</gene>
<dbReference type="RefSeq" id="WP_320507615.1">
    <property type="nucleotide sequence ID" value="NZ_JAXCLW010000002.1"/>
</dbReference>
<dbReference type="Proteomes" id="UP001279642">
    <property type="component" value="Unassembled WGS sequence"/>
</dbReference>
<sequence>MAAAPIVAAAFTIPANNDVWRFLTGLLLNGPGACNRVQEFGAIFRIGNLTVPTAIGVENPAVGTGAQQQEAAKDRQVDQGFMHRNSPLT</sequence>
<accession>A0ABU5E8C8</accession>
<proteinExistence type="predicted"/>
<evidence type="ECO:0000256" key="1">
    <source>
        <dbReference type="SAM" id="MobiDB-lite"/>
    </source>
</evidence>
<name>A0ABU5E8C8_9PROT</name>
<keyword evidence="3" id="KW-1185">Reference proteome</keyword>
<feature type="region of interest" description="Disordered" evidence="1">
    <location>
        <begin position="61"/>
        <end position="89"/>
    </location>
</feature>
<organism evidence="2 3">
    <name type="scientific">Dongia soli</name>
    <dbReference type="NCBI Taxonomy" id="600628"/>
    <lineage>
        <taxon>Bacteria</taxon>
        <taxon>Pseudomonadati</taxon>
        <taxon>Pseudomonadota</taxon>
        <taxon>Alphaproteobacteria</taxon>
        <taxon>Rhodospirillales</taxon>
        <taxon>Dongiaceae</taxon>
        <taxon>Dongia</taxon>
    </lineage>
</organism>
<dbReference type="EMBL" id="JAXCLW010000002">
    <property type="protein sequence ID" value="MDY0882542.1"/>
    <property type="molecule type" value="Genomic_DNA"/>
</dbReference>
<evidence type="ECO:0000313" key="2">
    <source>
        <dbReference type="EMBL" id="MDY0882542.1"/>
    </source>
</evidence>
<reference evidence="2 3" key="1">
    <citation type="journal article" date="2016" name="Antonie Van Leeuwenhoek">
        <title>Dongia soli sp. nov., isolated from soil from Dokdo, Korea.</title>
        <authorList>
            <person name="Kim D.U."/>
            <person name="Lee H."/>
            <person name="Kim H."/>
            <person name="Kim S.G."/>
            <person name="Ka J.O."/>
        </authorList>
    </citation>
    <scope>NUCLEOTIDE SEQUENCE [LARGE SCALE GENOMIC DNA]</scope>
    <source>
        <strain evidence="2 3">D78</strain>
    </source>
</reference>
<evidence type="ECO:0000313" key="3">
    <source>
        <dbReference type="Proteomes" id="UP001279642"/>
    </source>
</evidence>
<protein>
    <submittedName>
        <fullName evidence="2">Uncharacterized protein</fullName>
    </submittedName>
</protein>